<keyword evidence="2" id="KW-1185">Reference proteome</keyword>
<comment type="caution">
    <text evidence="1">The sequence shown here is derived from an EMBL/GenBank/DDBJ whole genome shotgun (WGS) entry which is preliminary data.</text>
</comment>
<accession>A0ABV7HKD6</accession>
<name>A0ABV7HKD6_9GAMM</name>
<dbReference type="EMBL" id="JBHRTL010000004">
    <property type="protein sequence ID" value="MFC3154335.1"/>
    <property type="molecule type" value="Genomic_DNA"/>
</dbReference>
<reference evidence="2" key="1">
    <citation type="journal article" date="2019" name="Int. J. Syst. Evol. Microbiol.">
        <title>The Global Catalogue of Microorganisms (GCM) 10K type strain sequencing project: providing services to taxonomists for standard genome sequencing and annotation.</title>
        <authorList>
            <consortium name="The Broad Institute Genomics Platform"/>
            <consortium name="The Broad Institute Genome Sequencing Center for Infectious Disease"/>
            <person name="Wu L."/>
            <person name="Ma J."/>
        </authorList>
    </citation>
    <scope>NUCLEOTIDE SEQUENCE [LARGE SCALE GENOMIC DNA]</scope>
    <source>
        <strain evidence="2">KCTC 52141</strain>
    </source>
</reference>
<sequence length="426" mass="47281">MQTALIIGYVWPEPNSSAAGRRILDLIDALQAGGIAVHFACAASPTEHQCDLRALNVTTHAIALNCDSVDRWVAELAPDVVVFDRFVTEEQFGWRVSSAAPNALRVLDTEDFHSLRAARELALKRALAGNPSADVGAITVGNAELYELMREDDRLLRELAAIFRCDVSLMISSFEVTLLQEYCQVPPQLLYHLPFTVDQPAMTYPDFAAREHFVSIGNFRHRPNWDAVLWLKQHVWPAIRQQLPRAELHIYGAYPPPKATALHNKRQGFLVKGWADDALTVVAQHKVLLAPLRVGAGIKGKLLDAMLTGTPSVTTDIGAEGMCGECQWPGAIANDSKALAAQAVSLYQDESQWRLAANACGPLLAKHYSRADLGPKLVTVLRERHLNLNAWRRDNILGALFNFHSIRSTEFMSRWIEVKSRLNKAD</sequence>
<dbReference type="Proteomes" id="UP001595548">
    <property type="component" value="Unassembled WGS sequence"/>
</dbReference>
<proteinExistence type="predicted"/>
<gene>
    <name evidence="1" type="ORF">ACFOEB_03900</name>
</gene>
<dbReference type="SUPFAM" id="SSF53756">
    <property type="entry name" value="UDP-Glycosyltransferase/glycogen phosphorylase"/>
    <property type="match status" value="1"/>
</dbReference>
<dbReference type="CDD" id="cd03801">
    <property type="entry name" value="GT4_PimA-like"/>
    <property type="match status" value="1"/>
</dbReference>
<evidence type="ECO:0000313" key="2">
    <source>
        <dbReference type="Proteomes" id="UP001595548"/>
    </source>
</evidence>
<evidence type="ECO:0000313" key="1">
    <source>
        <dbReference type="EMBL" id="MFC3154335.1"/>
    </source>
</evidence>
<dbReference type="RefSeq" id="WP_382414535.1">
    <property type="nucleotide sequence ID" value="NZ_AP031500.1"/>
</dbReference>
<protein>
    <submittedName>
        <fullName evidence="1">Glycosyltransferase</fullName>
    </submittedName>
</protein>
<dbReference type="Gene3D" id="3.40.50.2000">
    <property type="entry name" value="Glycogen Phosphorylase B"/>
    <property type="match status" value="1"/>
</dbReference>
<dbReference type="Pfam" id="PF13692">
    <property type="entry name" value="Glyco_trans_1_4"/>
    <property type="match status" value="1"/>
</dbReference>
<organism evidence="1 2">
    <name type="scientific">Gilvimarinus japonicus</name>
    <dbReference type="NCBI Taxonomy" id="1796469"/>
    <lineage>
        <taxon>Bacteria</taxon>
        <taxon>Pseudomonadati</taxon>
        <taxon>Pseudomonadota</taxon>
        <taxon>Gammaproteobacteria</taxon>
        <taxon>Cellvibrionales</taxon>
        <taxon>Cellvibrionaceae</taxon>
        <taxon>Gilvimarinus</taxon>
    </lineage>
</organism>